<dbReference type="RefSeq" id="WP_059396597.1">
    <property type="nucleotide sequence ID" value="NZ_LHOY01000005.1"/>
</dbReference>
<evidence type="ECO:0000313" key="3">
    <source>
        <dbReference type="Proteomes" id="UP000037820"/>
    </source>
</evidence>
<sequence>MNAEIGALLAEVRGTSGLTQKQIAERMSGNQTRISRIESGDGDAADTDAYLIAVDTPESAHLRELLKLDWRNLPRPSLRHRDLQTLVAVELGLTRVRAFLADGLVPAVLAGQAQLLDRRLEEAGRYLLSLDHEVVYVGEIGVGKTTAACRQAGLVLDQITAADLKGMLLDTGGGRTTLCDVRVEPGKRFAITVDPVSDEEIYKLVAEICRSLFERVSGESSPSAFDYKPAEEVERALRNMAGLPRPARARKGQVIAPDPAIQLAESFSTLDAFTAEFAARLSLWRRSGRTIEFEGVDEKDGRQWLRSTFTAINNGRDENFSLPDRVTVTVPFDLISGSGLSIAMIDTRGVDGSAVRPDILEHLKDPRAITLLCSKWGSAPDPSIQALLTHVNDTDADPTLLNRVSIIALARQGDALSMRHDSGDAAEDTDEGYDIKLGQIEDALQKIGLMGTEAFVFDASSDEPSQLTQFVLSRISAVRKIHADSVKATIAAIDQMIENRAQATAMAALNAVSGNLDRFADRNAQLRGLRRPPYDLLLEVVGQLHARTVWASMRRAGSFWNFNAYQYLGDGAAAEAKVRSAEILAGLTAVIESDLDNEEFESVHSFLQQVRADAAQWDTDFVNAARHHAIAVYTQPLGRDRKLWDECEKEYGYGLGGYRAGVKATLRTWFEEHVELREELERRVTRAWQTSFIAPLKKAAGAVEVGAAH</sequence>
<dbReference type="Gene3D" id="1.10.260.40">
    <property type="entry name" value="lambda repressor-like DNA-binding domains"/>
    <property type="match status" value="1"/>
</dbReference>
<dbReference type="CDD" id="cd00093">
    <property type="entry name" value="HTH_XRE"/>
    <property type="match status" value="1"/>
</dbReference>
<feature type="domain" description="HTH cro/C1-type" evidence="1">
    <location>
        <begin position="9"/>
        <end position="40"/>
    </location>
</feature>
<dbReference type="Pfam" id="PF13560">
    <property type="entry name" value="HTH_31"/>
    <property type="match status" value="1"/>
</dbReference>
<organism evidence="2 3">
    <name type="scientific">Pseudomonas libanensis</name>
    <dbReference type="NCBI Taxonomy" id="75588"/>
    <lineage>
        <taxon>Bacteria</taxon>
        <taxon>Pseudomonadati</taxon>
        <taxon>Pseudomonadota</taxon>
        <taxon>Gammaproteobacteria</taxon>
        <taxon>Pseudomonadales</taxon>
        <taxon>Pseudomonadaceae</taxon>
        <taxon>Pseudomonas</taxon>
    </lineage>
</organism>
<proteinExistence type="predicted"/>
<name>A0ABR5MCD2_9PSED</name>
<dbReference type="Proteomes" id="UP000037820">
    <property type="component" value="Unassembled WGS sequence"/>
</dbReference>
<comment type="caution">
    <text evidence="2">The sequence shown here is derived from an EMBL/GenBank/DDBJ whole genome shotgun (WGS) entry which is preliminary data.</text>
</comment>
<evidence type="ECO:0000313" key="2">
    <source>
        <dbReference type="EMBL" id="KPG77002.1"/>
    </source>
</evidence>
<dbReference type="InterPro" id="IPR010982">
    <property type="entry name" value="Lambda_DNA-bd_dom_sf"/>
</dbReference>
<dbReference type="InterPro" id="IPR001387">
    <property type="entry name" value="Cro/C1-type_HTH"/>
</dbReference>
<reference evidence="2 3" key="1">
    <citation type="submission" date="2015-07" db="EMBL/GenBank/DDBJ databases">
        <title>Whole genome sequencing of endophytes isolated from poison ivy (Toxicodendron radicans).</title>
        <authorList>
            <person name="Tran P.N."/>
            <person name="Lee Y.P."/>
            <person name="Gan H.M."/>
            <person name="Savka M.A."/>
        </authorList>
    </citation>
    <scope>NUCLEOTIDE SEQUENCE [LARGE SCALE GENOMIC DNA]</scope>
    <source>
        <strain evidence="2 3">RIT-PI-g</strain>
    </source>
</reference>
<keyword evidence="3" id="KW-1185">Reference proteome</keyword>
<dbReference type="SUPFAM" id="SSF47413">
    <property type="entry name" value="lambda repressor-like DNA-binding domains"/>
    <property type="match status" value="1"/>
</dbReference>
<accession>A0ABR5MCD2</accession>
<gene>
    <name evidence="2" type="ORF">AEQ48_01355</name>
</gene>
<dbReference type="EMBL" id="LHOY01000005">
    <property type="protein sequence ID" value="KPG77002.1"/>
    <property type="molecule type" value="Genomic_DNA"/>
</dbReference>
<evidence type="ECO:0000259" key="1">
    <source>
        <dbReference type="PROSITE" id="PS50943"/>
    </source>
</evidence>
<protein>
    <submittedName>
        <fullName evidence="2">XRE family transcriptional regulator</fullName>
    </submittedName>
</protein>
<dbReference type="PROSITE" id="PS50943">
    <property type="entry name" value="HTH_CROC1"/>
    <property type="match status" value="1"/>
</dbReference>